<proteinExistence type="inferred from homology"/>
<evidence type="ECO:0000313" key="9">
    <source>
        <dbReference type="Proteomes" id="UP000217265"/>
    </source>
</evidence>
<dbReference type="GO" id="GO:0046872">
    <property type="term" value="F:metal ion binding"/>
    <property type="evidence" value="ECO:0007669"/>
    <property type="project" value="UniProtKB-KW"/>
</dbReference>
<keyword evidence="9" id="KW-1185">Reference proteome</keyword>
<evidence type="ECO:0000256" key="2">
    <source>
        <dbReference type="ARBA" id="ARBA00006706"/>
    </source>
</evidence>
<keyword evidence="3 7" id="KW-0808">Transferase</keyword>
<dbReference type="OrthoDB" id="9805316at2"/>
<evidence type="ECO:0008006" key="10">
    <source>
        <dbReference type="Google" id="ProtNLM"/>
    </source>
</evidence>
<dbReference type="InterPro" id="IPR000092">
    <property type="entry name" value="Polyprenyl_synt"/>
</dbReference>
<protein>
    <recommendedName>
        <fullName evidence="10">Polyprenyl synthetase</fullName>
    </recommendedName>
</protein>
<dbReference type="KEGG" id="vbh:CMV30_09480"/>
<dbReference type="InterPro" id="IPR033749">
    <property type="entry name" value="Polyprenyl_synt_CS"/>
</dbReference>
<gene>
    <name evidence="8" type="ORF">CMV30_09480</name>
</gene>
<evidence type="ECO:0000313" key="8">
    <source>
        <dbReference type="EMBL" id="ATC64168.1"/>
    </source>
</evidence>
<evidence type="ECO:0000256" key="6">
    <source>
        <dbReference type="ARBA" id="ARBA00023229"/>
    </source>
</evidence>
<keyword evidence="4" id="KW-0479">Metal-binding</keyword>
<name>A0A290QFQ6_9BACT</name>
<dbReference type="Proteomes" id="UP000217265">
    <property type="component" value="Chromosome"/>
</dbReference>
<organism evidence="8 9">
    <name type="scientific">Nibricoccus aquaticus</name>
    <dbReference type="NCBI Taxonomy" id="2576891"/>
    <lineage>
        <taxon>Bacteria</taxon>
        <taxon>Pseudomonadati</taxon>
        <taxon>Verrucomicrobiota</taxon>
        <taxon>Opitutia</taxon>
        <taxon>Opitutales</taxon>
        <taxon>Opitutaceae</taxon>
        <taxon>Nibricoccus</taxon>
    </lineage>
</organism>
<dbReference type="PANTHER" id="PTHR43281">
    <property type="entry name" value="FARNESYL DIPHOSPHATE SYNTHASE"/>
    <property type="match status" value="1"/>
</dbReference>
<accession>A0A290QFQ6</accession>
<dbReference type="RefSeq" id="WP_096055800.1">
    <property type="nucleotide sequence ID" value="NZ_CP023344.1"/>
</dbReference>
<sequence length="304" mass="32506">MPHHPAPADPDASLLLEALRENSPGHSAVEPHLRAALTDATANPGRLLRARLVFRAALTHGLDETDALTLACAVEYYHLASLLLDDLPCMDNADTRRGRVCTHRIHGDATAILAALALINRAYTLAAFSLSHLPSGLRLRAHATLDAALGTAGILGGQARDLRFATSDRSAREVAAIAAGKTGTLLTLAIYLPALLADPSSAELHHLKALCLYWGLAYQASDDIHDLLSNPATSGKTTGRDRALARPNLALALGIPAARRRLHRLARQASATLEKLSAFHPRWRYLADFQNAFLAPILAREAAA</sequence>
<dbReference type="SFLD" id="SFLDS00005">
    <property type="entry name" value="Isoprenoid_Synthase_Type_I"/>
    <property type="match status" value="1"/>
</dbReference>
<comment type="similarity">
    <text evidence="2 7">Belongs to the FPP/GGPP synthase family.</text>
</comment>
<dbReference type="AlphaFoldDB" id="A0A290QFQ6"/>
<reference evidence="8 9" key="1">
    <citation type="submission" date="2017-09" db="EMBL/GenBank/DDBJ databases">
        <title>Complete genome sequence of Verrucomicrobial strain HZ-65, isolated from freshwater.</title>
        <authorList>
            <person name="Choi A."/>
        </authorList>
    </citation>
    <scope>NUCLEOTIDE SEQUENCE [LARGE SCALE GENOMIC DNA]</scope>
    <source>
        <strain evidence="8 9">HZ-65</strain>
    </source>
</reference>
<dbReference type="PROSITE" id="PS00723">
    <property type="entry name" value="POLYPRENYL_SYNTHASE_1"/>
    <property type="match status" value="1"/>
</dbReference>
<evidence type="ECO:0000256" key="5">
    <source>
        <dbReference type="ARBA" id="ARBA00022842"/>
    </source>
</evidence>
<dbReference type="GO" id="GO:0004659">
    <property type="term" value="F:prenyltransferase activity"/>
    <property type="evidence" value="ECO:0007669"/>
    <property type="project" value="InterPro"/>
</dbReference>
<keyword evidence="6" id="KW-0414">Isoprene biosynthesis</keyword>
<evidence type="ECO:0000256" key="4">
    <source>
        <dbReference type="ARBA" id="ARBA00022723"/>
    </source>
</evidence>
<dbReference type="PANTHER" id="PTHR43281:SF1">
    <property type="entry name" value="FARNESYL DIPHOSPHATE SYNTHASE"/>
    <property type="match status" value="1"/>
</dbReference>
<evidence type="ECO:0000256" key="7">
    <source>
        <dbReference type="RuleBase" id="RU004466"/>
    </source>
</evidence>
<dbReference type="EMBL" id="CP023344">
    <property type="protein sequence ID" value="ATC64168.1"/>
    <property type="molecule type" value="Genomic_DNA"/>
</dbReference>
<evidence type="ECO:0000256" key="1">
    <source>
        <dbReference type="ARBA" id="ARBA00001946"/>
    </source>
</evidence>
<dbReference type="SUPFAM" id="SSF48576">
    <property type="entry name" value="Terpenoid synthases"/>
    <property type="match status" value="1"/>
</dbReference>
<evidence type="ECO:0000256" key="3">
    <source>
        <dbReference type="ARBA" id="ARBA00022679"/>
    </source>
</evidence>
<dbReference type="Pfam" id="PF00348">
    <property type="entry name" value="polyprenyl_synt"/>
    <property type="match status" value="1"/>
</dbReference>
<comment type="cofactor">
    <cofactor evidence="1">
        <name>Mg(2+)</name>
        <dbReference type="ChEBI" id="CHEBI:18420"/>
    </cofactor>
</comment>
<dbReference type="InterPro" id="IPR008949">
    <property type="entry name" value="Isoprenoid_synthase_dom_sf"/>
</dbReference>
<dbReference type="GO" id="GO:0008299">
    <property type="term" value="P:isoprenoid biosynthetic process"/>
    <property type="evidence" value="ECO:0007669"/>
    <property type="project" value="UniProtKB-KW"/>
</dbReference>
<keyword evidence="5" id="KW-0460">Magnesium</keyword>
<dbReference type="Gene3D" id="1.10.600.10">
    <property type="entry name" value="Farnesyl Diphosphate Synthase"/>
    <property type="match status" value="1"/>
</dbReference>